<dbReference type="AlphaFoldDB" id="A0A345ZWK4"/>
<feature type="region of interest" description="Disordered" evidence="1">
    <location>
        <begin position="1"/>
        <end position="64"/>
    </location>
</feature>
<proteinExistence type="predicted"/>
<dbReference type="EMBL" id="CP031417">
    <property type="protein sequence ID" value="AXK81301.1"/>
    <property type="molecule type" value="Genomic_DNA"/>
</dbReference>
<reference evidence="2 3" key="1">
    <citation type="submission" date="2018-07" db="EMBL/GenBank/DDBJ databases">
        <authorList>
            <person name="Quirk P.G."/>
            <person name="Krulwich T.A."/>
        </authorList>
    </citation>
    <scope>NUCLEOTIDE SEQUENCE [LARGE SCALE GENOMIC DNA]</scope>
    <source>
        <strain evidence="2 3">CC-BB4</strain>
    </source>
</reference>
<keyword evidence="3" id="KW-1185">Reference proteome</keyword>
<evidence type="ECO:0000256" key="1">
    <source>
        <dbReference type="SAM" id="MobiDB-lite"/>
    </source>
</evidence>
<accession>A0A345ZWK4</accession>
<dbReference type="OrthoDB" id="7305671at2"/>
<feature type="compositionally biased region" description="Basic and acidic residues" evidence="1">
    <location>
        <begin position="1"/>
        <end position="31"/>
    </location>
</feature>
<gene>
    <name evidence="2" type="ORF">DW352_12730</name>
</gene>
<sequence length="64" mass="7199">MTDNRGHTAEHEKPLEKKAEKERERIKKQEDEVVVNSDESFPASDPPSFNPGITGAGDVKKKKH</sequence>
<dbReference type="Proteomes" id="UP000254889">
    <property type="component" value="Chromosome"/>
</dbReference>
<evidence type="ECO:0000313" key="3">
    <source>
        <dbReference type="Proteomes" id="UP000254889"/>
    </source>
</evidence>
<name>A0A345ZWK4_9HYPH</name>
<evidence type="ECO:0000313" key="2">
    <source>
        <dbReference type="EMBL" id="AXK81301.1"/>
    </source>
</evidence>
<dbReference type="RefSeq" id="WP_115691680.1">
    <property type="nucleotide sequence ID" value="NZ_CP031417.1"/>
</dbReference>
<dbReference type="KEGG" id="ptaw:DW352_12730"/>
<protein>
    <submittedName>
        <fullName evidence="2">Uncharacterized protein</fullName>
    </submittedName>
</protein>
<organism evidence="2 3">
    <name type="scientific">Pseudolabrys taiwanensis</name>
    <dbReference type="NCBI Taxonomy" id="331696"/>
    <lineage>
        <taxon>Bacteria</taxon>
        <taxon>Pseudomonadati</taxon>
        <taxon>Pseudomonadota</taxon>
        <taxon>Alphaproteobacteria</taxon>
        <taxon>Hyphomicrobiales</taxon>
        <taxon>Xanthobacteraceae</taxon>
        <taxon>Pseudolabrys</taxon>
    </lineage>
</organism>